<name>A0A5N7DQV6_9EURO</name>
<keyword evidence="3" id="KW-1185">Reference proteome</keyword>
<reference evidence="2 3" key="1">
    <citation type="submission" date="2019-04" db="EMBL/GenBank/DDBJ databases">
        <authorList>
            <consortium name="DOE Joint Genome Institute"/>
            <person name="Mondo S."/>
            <person name="Kjaerbolling I."/>
            <person name="Vesth T."/>
            <person name="Frisvad J.C."/>
            <person name="Nybo J.L."/>
            <person name="Theobald S."/>
            <person name="Kildgaard S."/>
            <person name="Isbrandt T."/>
            <person name="Kuo A."/>
            <person name="Sato A."/>
            <person name="Lyhne E.K."/>
            <person name="Kogle M.E."/>
            <person name="Wiebenga A."/>
            <person name="Kun R.S."/>
            <person name="Lubbers R.J."/>
            <person name="Makela M.R."/>
            <person name="Barry K."/>
            <person name="Chovatia M."/>
            <person name="Clum A."/>
            <person name="Daum C."/>
            <person name="Haridas S."/>
            <person name="He G."/>
            <person name="LaButti K."/>
            <person name="Lipzen A."/>
            <person name="Riley R."/>
            <person name="Salamov A."/>
            <person name="Simmons B.A."/>
            <person name="Magnuson J.K."/>
            <person name="Henrissat B."/>
            <person name="Mortensen U.H."/>
            <person name="Larsen T.O."/>
            <person name="Devries R.P."/>
            <person name="Grigoriev I.V."/>
            <person name="Machida M."/>
            <person name="Baker S.E."/>
            <person name="Andersen M.R."/>
            <person name="Cantor M.N."/>
            <person name="Hua S.X."/>
        </authorList>
    </citation>
    <scope>NUCLEOTIDE SEQUENCE [LARGE SCALE GENOMIC DNA]</scope>
    <source>
        <strain evidence="2 3">CBS 119388</strain>
    </source>
</reference>
<dbReference type="OrthoDB" id="5125733at2759"/>
<dbReference type="AlphaFoldDB" id="A0A5N7DQV6"/>
<dbReference type="RefSeq" id="XP_031946166.1">
    <property type="nucleotide sequence ID" value="XM_032089630.1"/>
</dbReference>
<organism evidence="2 3">
    <name type="scientific">Aspergillus pseudonomiae</name>
    <dbReference type="NCBI Taxonomy" id="1506151"/>
    <lineage>
        <taxon>Eukaryota</taxon>
        <taxon>Fungi</taxon>
        <taxon>Dikarya</taxon>
        <taxon>Ascomycota</taxon>
        <taxon>Pezizomycotina</taxon>
        <taxon>Eurotiomycetes</taxon>
        <taxon>Eurotiomycetidae</taxon>
        <taxon>Eurotiales</taxon>
        <taxon>Aspergillaceae</taxon>
        <taxon>Aspergillus</taxon>
        <taxon>Aspergillus subgen. Circumdati</taxon>
    </lineage>
</organism>
<dbReference type="Proteomes" id="UP000325579">
    <property type="component" value="Unassembled WGS sequence"/>
</dbReference>
<evidence type="ECO:0000259" key="1">
    <source>
        <dbReference type="PROSITE" id="PS00028"/>
    </source>
</evidence>
<dbReference type="PANTHER" id="PTHR33112:SF10">
    <property type="entry name" value="TOL"/>
    <property type="match status" value="1"/>
</dbReference>
<dbReference type="Pfam" id="PF06985">
    <property type="entry name" value="HET"/>
    <property type="match status" value="1"/>
</dbReference>
<evidence type="ECO:0000313" key="3">
    <source>
        <dbReference type="Proteomes" id="UP000325579"/>
    </source>
</evidence>
<dbReference type="InterPro" id="IPR013087">
    <property type="entry name" value="Znf_C2H2_type"/>
</dbReference>
<proteinExistence type="predicted"/>
<accession>A0A5N7DQV6</accession>
<dbReference type="InterPro" id="IPR010730">
    <property type="entry name" value="HET"/>
</dbReference>
<evidence type="ECO:0000313" key="2">
    <source>
        <dbReference type="EMBL" id="KAE8408847.1"/>
    </source>
</evidence>
<protein>
    <submittedName>
        <fullName evidence="2">Heterokaryon incompatibility protein-domain-containing protein</fullName>
    </submittedName>
</protein>
<dbReference type="GeneID" id="43674321"/>
<dbReference type="PROSITE" id="PS00028">
    <property type="entry name" value="ZINC_FINGER_C2H2_1"/>
    <property type="match status" value="1"/>
</dbReference>
<gene>
    <name evidence="2" type="ORF">BDV37DRAFT_294447</name>
</gene>
<sequence length="661" mass="75099">MMLCTACCQIFVGSLDQRTHTHHLHVHDLEQAAIHKCHICRVLWNAVSDHPRQSKQPKEYEKPFPNPVSRYYIRCKSAARKSILELGFTVNKNGIDTWGRSITFCLQNMNVAGSHIDNNVTYSPNTWAPSMSGALKWLSRCQATHTRCRSSSVSGYTPTRLLQIGQPSFEKIRLSLCPQREGTAVQYATLSHCWGTSKPSNYSTLNSISLKNLHEGVLISELDQVFQDAVFTARSLGLGFLWIDSLCIFQDSKADWQREAPLMTHVYSGAVINIAATIAAGCDVSCFPERDLSLIQPCIIKSAWDDCENHQYILYHNDFRDATFKDLPLMKRAWVVQELLLAPRILHLTGSQLFWECYELNACETYPGGLPPNIHEQWLTRDILWNLRFSSKSDLELMGRNTANEEIDTMRKLWKTIVEIYTTARLTYGTDKLIALSGISKIIGRYLGDEYCAGLWRTSLVTDLFWFGPSVRGEKCSRPNPYRAPSWSWASVDGRSSVPIFVNGQLEDIQALTNIITCEVQTATGDPFGIVTGGFLRVSGPLATIQLELKHDDEWHVFFDGAWWNDKVRLYIRLDCTPSTYHLHCLPLFLDNHQLPTWNMSCLLLEPTRKARGQFKRAGILHAFSGAMGMQVWTNFEDTKNENWLEYESRCDGGGYVITIL</sequence>
<dbReference type="EMBL" id="ML736741">
    <property type="protein sequence ID" value="KAE8408847.1"/>
    <property type="molecule type" value="Genomic_DNA"/>
</dbReference>
<feature type="domain" description="C2H2-type" evidence="1">
    <location>
        <begin position="4"/>
        <end position="25"/>
    </location>
</feature>
<dbReference type="PANTHER" id="PTHR33112">
    <property type="entry name" value="DOMAIN PROTEIN, PUTATIVE-RELATED"/>
    <property type="match status" value="1"/>
</dbReference>